<feature type="repeat" description="MVP" evidence="1">
    <location>
        <begin position="181"/>
        <end position="233"/>
    </location>
</feature>
<keyword evidence="5" id="KW-1185">Reference proteome</keyword>
<dbReference type="AlphaFoldDB" id="G7YL14"/>
<dbReference type="InterPro" id="IPR039059">
    <property type="entry name" value="MVP"/>
</dbReference>
<feature type="repeat" description="MVP" evidence="1">
    <location>
        <begin position="120"/>
        <end position="172"/>
    </location>
</feature>
<dbReference type="EMBL" id="DF143552">
    <property type="protein sequence ID" value="GAA53645.1"/>
    <property type="molecule type" value="Genomic_DNA"/>
</dbReference>
<gene>
    <name evidence="4" type="ORF">CLF_110680</name>
</gene>
<sequence length="235" mass="26794">MISLSPMQYCVIRDPVIKSDEGIPVFDEDGVAKLRAGDEEYRFFQDPFPLYPGEHLHGSVQSLPVVSVHCALRLQAIMDFSEDNIQRAAGEEWLFEGPGVYYPRKEVKILKTETAQKIEPNTALCLRALKDCFDRSGLPRVYGEQWLVKKPGAYLPGPYEEVVEKRMAYKLTDKTAQKIEPNTALCLRALKDCFDRSGLPRVYGEQWLVKKPGAYLPGPYEEVVEKRMAYKLTDK</sequence>
<proteinExistence type="predicted"/>
<reference evidence="4" key="1">
    <citation type="journal article" date="2011" name="Genome Biol.">
        <title>The draft genome of the carcinogenic human liver fluke Clonorchis sinensis.</title>
        <authorList>
            <person name="Wang X."/>
            <person name="Chen W."/>
            <person name="Huang Y."/>
            <person name="Sun J."/>
            <person name="Men J."/>
            <person name="Liu H."/>
            <person name="Luo F."/>
            <person name="Guo L."/>
            <person name="Lv X."/>
            <person name="Deng C."/>
            <person name="Zhou C."/>
            <person name="Fan Y."/>
            <person name="Li X."/>
            <person name="Huang L."/>
            <person name="Hu Y."/>
            <person name="Liang C."/>
            <person name="Hu X."/>
            <person name="Xu J."/>
            <person name="Yu X."/>
        </authorList>
    </citation>
    <scope>NUCLEOTIDE SEQUENCE [LARGE SCALE GENOMIC DNA]</scope>
    <source>
        <strain evidence="4">Henan</strain>
    </source>
</reference>
<dbReference type="FunFam" id="2.30.30.560:FF:000002">
    <property type="entry name" value="Major vault protein-alpha"/>
    <property type="match status" value="1"/>
</dbReference>
<dbReference type="GO" id="GO:0005634">
    <property type="term" value="C:nucleus"/>
    <property type="evidence" value="ECO:0007669"/>
    <property type="project" value="TreeGrafter"/>
</dbReference>
<dbReference type="Gene3D" id="2.30.30.550">
    <property type="entry name" value="Major Vault Protein repeat"/>
    <property type="match status" value="3"/>
</dbReference>
<dbReference type="PANTHER" id="PTHR14165">
    <property type="entry name" value="MAJOR VAULT PROTEIN"/>
    <property type="match status" value="1"/>
</dbReference>
<accession>G7YL14</accession>
<evidence type="ECO:0000313" key="5">
    <source>
        <dbReference type="Proteomes" id="UP000008909"/>
    </source>
</evidence>
<dbReference type="PANTHER" id="PTHR14165:SF16">
    <property type="entry name" value="MAJOR VAULT PROTEIN"/>
    <property type="match status" value="1"/>
</dbReference>
<keyword evidence="1" id="KW-0687">Ribonucleoprotein</keyword>
<reference key="2">
    <citation type="submission" date="2011-10" db="EMBL/GenBank/DDBJ databases">
        <title>The genome and transcriptome sequence of Clonorchis sinensis provide insights into the carcinogenic liver fluke.</title>
        <authorList>
            <person name="Wang X."/>
            <person name="Huang Y."/>
            <person name="Chen W."/>
            <person name="Liu H."/>
            <person name="Guo L."/>
            <person name="Chen Y."/>
            <person name="Luo F."/>
            <person name="Zhou W."/>
            <person name="Sun J."/>
            <person name="Mao Q."/>
            <person name="Liang P."/>
            <person name="Zhou C."/>
            <person name="Tian Y."/>
            <person name="Men J."/>
            <person name="Lv X."/>
            <person name="Huang L."/>
            <person name="Zhou J."/>
            <person name="Hu Y."/>
            <person name="Li R."/>
            <person name="Zhang F."/>
            <person name="Lei H."/>
            <person name="Li X."/>
            <person name="Hu X."/>
            <person name="Liang C."/>
            <person name="Xu J."/>
            <person name="Wu Z."/>
            <person name="Yu X."/>
        </authorList>
    </citation>
    <scope>NUCLEOTIDE SEQUENCE</scope>
    <source>
        <strain>Henan</strain>
    </source>
</reference>
<feature type="repeat" description="MVP" evidence="1">
    <location>
        <begin position="7"/>
        <end position="67"/>
    </location>
</feature>
<feature type="repeat" description="MVP" evidence="1">
    <location>
        <begin position="68"/>
        <end position="119"/>
    </location>
</feature>
<dbReference type="Pfam" id="PF17794">
    <property type="entry name" value="Vault_2"/>
    <property type="match status" value="1"/>
</dbReference>
<protein>
    <submittedName>
        <fullName evidence="4">Major vault protein</fullName>
    </submittedName>
</protein>
<feature type="domain" description="Major vault protein repeat" evidence="3">
    <location>
        <begin position="1"/>
        <end position="60"/>
    </location>
</feature>
<organism evidence="4 5">
    <name type="scientific">Clonorchis sinensis</name>
    <name type="common">Chinese liver fluke</name>
    <dbReference type="NCBI Taxonomy" id="79923"/>
    <lineage>
        <taxon>Eukaryota</taxon>
        <taxon>Metazoa</taxon>
        <taxon>Spiralia</taxon>
        <taxon>Lophotrochozoa</taxon>
        <taxon>Platyhelminthes</taxon>
        <taxon>Trematoda</taxon>
        <taxon>Digenea</taxon>
        <taxon>Opisthorchiida</taxon>
        <taxon>Opisthorchiata</taxon>
        <taxon>Opisthorchiidae</taxon>
        <taxon>Clonorchis</taxon>
    </lineage>
</organism>
<keyword evidence="1" id="KW-0963">Cytoplasm</keyword>
<name>G7YL14_CLOSI</name>
<dbReference type="InterPro" id="IPR041139">
    <property type="entry name" value="MVP_rep_dom"/>
</dbReference>
<evidence type="ECO:0000313" key="4">
    <source>
        <dbReference type="EMBL" id="GAA53645.1"/>
    </source>
</evidence>
<evidence type="ECO:0000259" key="2">
    <source>
        <dbReference type="Pfam" id="PF01505"/>
    </source>
</evidence>
<feature type="non-terminal residue" evidence="4">
    <location>
        <position position="235"/>
    </location>
</feature>
<evidence type="ECO:0000256" key="1">
    <source>
        <dbReference type="PROSITE-ProRule" id="PRU00571"/>
    </source>
</evidence>
<dbReference type="Gene3D" id="2.30.30.560">
    <property type="match status" value="1"/>
</dbReference>
<dbReference type="InterPro" id="IPR041134">
    <property type="entry name" value="Vault_2"/>
</dbReference>
<dbReference type="GO" id="GO:1990904">
    <property type="term" value="C:ribonucleoprotein complex"/>
    <property type="evidence" value="ECO:0007669"/>
    <property type="project" value="UniProtKB-UniRule"/>
</dbReference>
<dbReference type="GO" id="GO:0005737">
    <property type="term" value="C:cytoplasm"/>
    <property type="evidence" value="ECO:0007669"/>
    <property type="project" value="UniProtKB-SubCell"/>
</dbReference>
<dbReference type="InterPro" id="IPR043023">
    <property type="entry name" value="MVP_rep_sf"/>
</dbReference>
<dbReference type="Proteomes" id="UP000008909">
    <property type="component" value="Unassembled WGS sequence"/>
</dbReference>
<dbReference type="InterPro" id="IPR002499">
    <property type="entry name" value="Vault_N"/>
</dbReference>
<comment type="subcellular location">
    <subcellularLocation>
        <location evidence="1">Cytoplasm</location>
    </subcellularLocation>
</comment>
<evidence type="ECO:0000259" key="3">
    <source>
        <dbReference type="Pfam" id="PF17794"/>
    </source>
</evidence>
<feature type="domain" description="Major vault protein repeat" evidence="2">
    <location>
        <begin position="179"/>
        <end position="218"/>
    </location>
</feature>
<feature type="domain" description="Major vault protein repeat" evidence="2">
    <location>
        <begin position="118"/>
        <end position="157"/>
    </location>
</feature>
<dbReference type="InterPro" id="IPR043179">
    <property type="entry name" value="Vault_2_sf"/>
</dbReference>
<dbReference type="FunFam" id="2.30.30.550:FF:000001">
    <property type="entry name" value="major vault protein-like"/>
    <property type="match status" value="3"/>
</dbReference>
<dbReference type="Pfam" id="PF01505">
    <property type="entry name" value="Vault"/>
    <property type="match status" value="3"/>
</dbReference>
<feature type="domain" description="Major vault protein repeat" evidence="2">
    <location>
        <begin position="65"/>
        <end position="104"/>
    </location>
</feature>
<dbReference type="PROSITE" id="PS51224">
    <property type="entry name" value="MVP"/>
    <property type="match status" value="4"/>
</dbReference>